<evidence type="ECO:0000256" key="2">
    <source>
        <dbReference type="SAM" id="MobiDB-lite"/>
    </source>
</evidence>
<feature type="region of interest" description="Disordered" evidence="2">
    <location>
        <begin position="1041"/>
        <end position="1067"/>
    </location>
</feature>
<dbReference type="PaxDb" id="35128-Thaps23524"/>
<dbReference type="RefSeq" id="XP_002296250.1">
    <property type="nucleotide sequence ID" value="XM_002296214.1"/>
</dbReference>
<feature type="compositionally biased region" description="Basic and acidic residues" evidence="2">
    <location>
        <begin position="377"/>
        <end position="394"/>
    </location>
</feature>
<accession>B5YND1</accession>
<dbReference type="PROSITE" id="PS50003">
    <property type="entry name" value="PH_DOMAIN"/>
    <property type="match status" value="1"/>
</dbReference>
<feature type="compositionally biased region" description="Low complexity" evidence="2">
    <location>
        <begin position="990"/>
        <end position="1005"/>
    </location>
</feature>
<feature type="compositionally biased region" description="Basic and acidic residues" evidence="2">
    <location>
        <begin position="960"/>
        <end position="972"/>
    </location>
</feature>
<feature type="region of interest" description="Disordered" evidence="2">
    <location>
        <begin position="720"/>
        <end position="750"/>
    </location>
</feature>
<dbReference type="PANTHER" id="PTHR14336">
    <property type="entry name" value="TANDEM PH DOMAIN CONTAINING PROTEIN"/>
    <property type="match status" value="1"/>
</dbReference>
<dbReference type="InterPro" id="IPR011993">
    <property type="entry name" value="PH-like_dom_sf"/>
</dbReference>
<dbReference type="EMBL" id="CP001160">
    <property type="protein sequence ID" value="ACI64967.1"/>
    <property type="molecule type" value="Genomic_DNA"/>
</dbReference>
<feature type="region of interest" description="Disordered" evidence="2">
    <location>
        <begin position="657"/>
        <end position="699"/>
    </location>
</feature>
<dbReference type="InParanoid" id="B5YND1"/>
<feature type="compositionally biased region" description="Acidic residues" evidence="2">
    <location>
        <begin position="1043"/>
        <end position="1053"/>
    </location>
</feature>
<protein>
    <recommendedName>
        <fullName evidence="3">PH domain-containing protein</fullName>
    </recommendedName>
</protein>
<keyword evidence="5" id="KW-1185">Reference proteome</keyword>
<evidence type="ECO:0000256" key="1">
    <source>
        <dbReference type="SAM" id="Coils"/>
    </source>
</evidence>
<feature type="region of interest" description="Disordered" evidence="2">
    <location>
        <begin position="837"/>
        <end position="863"/>
    </location>
</feature>
<dbReference type="Proteomes" id="UP000001449">
    <property type="component" value="Chromosome 7"/>
</dbReference>
<proteinExistence type="predicted"/>
<feature type="region of interest" description="Disordered" evidence="2">
    <location>
        <begin position="356"/>
        <end position="396"/>
    </location>
</feature>
<feature type="region of interest" description="Disordered" evidence="2">
    <location>
        <begin position="925"/>
        <end position="1015"/>
    </location>
</feature>
<dbReference type="PANTHER" id="PTHR14336:SF8">
    <property type="entry name" value="PROTEIN OPY1"/>
    <property type="match status" value="1"/>
</dbReference>
<evidence type="ECO:0000313" key="5">
    <source>
        <dbReference type="Proteomes" id="UP000001449"/>
    </source>
</evidence>
<dbReference type="KEGG" id="tps:THAPS_23524"/>
<dbReference type="InterPro" id="IPR051707">
    <property type="entry name" value="PI-Interact_SigTrans_Reg"/>
</dbReference>
<feature type="region of interest" description="Disordered" evidence="2">
    <location>
        <begin position="1093"/>
        <end position="1122"/>
    </location>
</feature>
<dbReference type="eggNOG" id="ENOG502SFYW">
    <property type="taxonomic scope" value="Eukaryota"/>
</dbReference>
<keyword evidence="1" id="KW-0175">Coiled coil</keyword>
<feature type="compositionally biased region" description="Basic and acidic residues" evidence="2">
    <location>
        <begin position="358"/>
        <end position="367"/>
    </location>
</feature>
<gene>
    <name evidence="4" type="ORF">THAPS_23524</name>
</gene>
<evidence type="ECO:0000313" key="4">
    <source>
        <dbReference type="EMBL" id="ACI64967.1"/>
    </source>
</evidence>
<dbReference type="Gene3D" id="2.30.29.30">
    <property type="entry name" value="Pleckstrin-homology domain (PH domain)/Phosphotyrosine-binding domain (PTB)"/>
    <property type="match status" value="1"/>
</dbReference>
<dbReference type="SMART" id="SM00233">
    <property type="entry name" value="PH"/>
    <property type="match status" value="1"/>
</dbReference>
<dbReference type="Gene3D" id="6.10.250.1080">
    <property type="match status" value="1"/>
</dbReference>
<organism evidence="4 5">
    <name type="scientific">Thalassiosira pseudonana</name>
    <name type="common">Marine diatom</name>
    <name type="synonym">Cyclotella nana</name>
    <dbReference type="NCBI Taxonomy" id="35128"/>
    <lineage>
        <taxon>Eukaryota</taxon>
        <taxon>Sar</taxon>
        <taxon>Stramenopiles</taxon>
        <taxon>Ochrophyta</taxon>
        <taxon>Bacillariophyta</taxon>
        <taxon>Coscinodiscophyceae</taxon>
        <taxon>Thalassiosirophycidae</taxon>
        <taxon>Thalassiosirales</taxon>
        <taxon>Thalassiosiraceae</taxon>
        <taxon>Thalassiosira</taxon>
    </lineage>
</organism>
<dbReference type="HOGENOM" id="CLU_265699_0_0_1"/>
<dbReference type="SUPFAM" id="SSF50729">
    <property type="entry name" value="PH domain-like"/>
    <property type="match status" value="1"/>
</dbReference>
<dbReference type="InterPro" id="IPR001849">
    <property type="entry name" value="PH_domain"/>
</dbReference>
<reference evidence="4 5" key="2">
    <citation type="journal article" date="2008" name="Nature">
        <title>The Phaeodactylum genome reveals the evolutionary history of diatom genomes.</title>
        <authorList>
            <person name="Bowler C."/>
            <person name="Allen A.E."/>
            <person name="Badger J.H."/>
            <person name="Grimwood J."/>
            <person name="Jabbari K."/>
            <person name="Kuo A."/>
            <person name="Maheswari U."/>
            <person name="Martens C."/>
            <person name="Maumus F."/>
            <person name="Otillar R.P."/>
            <person name="Rayko E."/>
            <person name="Salamov A."/>
            <person name="Vandepoele K."/>
            <person name="Beszteri B."/>
            <person name="Gruber A."/>
            <person name="Heijde M."/>
            <person name="Katinka M."/>
            <person name="Mock T."/>
            <person name="Valentin K."/>
            <person name="Verret F."/>
            <person name="Berges J.A."/>
            <person name="Brownlee C."/>
            <person name="Cadoret J.P."/>
            <person name="Chiovitti A."/>
            <person name="Choi C.J."/>
            <person name="Coesel S."/>
            <person name="De Martino A."/>
            <person name="Detter J.C."/>
            <person name="Durkin C."/>
            <person name="Falciatore A."/>
            <person name="Fournet J."/>
            <person name="Haruta M."/>
            <person name="Huysman M.J."/>
            <person name="Jenkins B.D."/>
            <person name="Jiroutova K."/>
            <person name="Jorgensen R.E."/>
            <person name="Joubert Y."/>
            <person name="Kaplan A."/>
            <person name="Kroger N."/>
            <person name="Kroth P.G."/>
            <person name="La Roche J."/>
            <person name="Lindquist E."/>
            <person name="Lommer M."/>
            <person name="Martin-Jezequel V."/>
            <person name="Lopez P.J."/>
            <person name="Lucas S."/>
            <person name="Mangogna M."/>
            <person name="McGinnis K."/>
            <person name="Medlin L.K."/>
            <person name="Montsant A."/>
            <person name="Oudot-Le Secq M.P."/>
            <person name="Napoli C."/>
            <person name="Obornik M."/>
            <person name="Parker M.S."/>
            <person name="Petit J.L."/>
            <person name="Porcel B.M."/>
            <person name="Poulsen N."/>
            <person name="Robison M."/>
            <person name="Rychlewski L."/>
            <person name="Rynearson T.A."/>
            <person name="Schmutz J."/>
            <person name="Shapiro H."/>
            <person name="Siaut M."/>
            <person name="Stanley M."/>
            <person name="Sussman M.R."/>
            <person name="Taylor A.R."/>
            <person name="Vardi A."/>
            <person name="von Dassow P."/>
            <person name="Vyverman W."/>
            <person name="Willis A."/>
            <person name="Wyrwicz L.S."/>
            <person name="Rokhsar D.S."/>
            <person name="Weissenbach J."/>
            <person name="Armbrust E.V."/>
            <person name="Green B.R."/>
            <person name="Van de Peer Y."/>
            <person name="Grigoriev I.V."/>
        </authorList>
    </citation>
    <scope>NUCLEOTIDE SEQUENCE [LARGE SCALE GENOMIC DNA]</scope>
    <source>
        <strain evidence="4 5">CCMP1335</strain>
    </source>
</reference>
<sequence>MAAKQGITAQIYQASEDTKRSLLSRAPTSIKAHSWLSNLNTTCTIKSAPPRTPEVMSLLSSKCGWLVKRNEQHVWQKRWCCVVPHTFLYYFEASPEVKADEDGNYEGWSGGGINIKGNATVIVGPAFQNLDQEMLNMAVRDGYDEGGDGVTAGKSSFYASLPNIMGGGGGANANNTGGVGEDGEHVLSADWEGESSPMSIDGENKATYQFATSNLQPVGIIDLECYSAVNRSKMNPTVLELAGDSITNPDLRSFYFQSATVEDAELWTKALLSERHQSLKDETEAYKQVCDSFPLQLQACSEMIDAAEAKAADMEKEAYAVRSAAEEGRRKVVSAVREVLERQCWDSLDSSKRKKRDSLRGFEEHSLSGRSKSSRNGRSDDSVDSKQSASEKESSSLLDSVLDAQYAKLETNRAAFHKELEATLASPSAVATSNVVPPVQTLADYTSAIVASFADMRLQLRKYEKDLRQSVEQDQTQLQALKREIEARDATIAEADKKHDSIVSEMREDLETSQRQVEELSKQLEAQRMEFGMYQNSTKNKVSELQQHKKILKREVIELRKKIDECGSENTTVAHEYGKVKSSYQSVKERNATLERYIERLEKQVGVQQNMMEMMSQTGGASFVGKMVGPGATDSKDAVSLSGMSMGSQYCRMNSNNSVSMGANGGGVPSVSTPAKSRPLLPPDSSKQRSIQDVSPLPTPVVRREDDIVDVAVSEERDASTAYYRSETTTESESPVSDPVDSGPTISTKVKDLGGEAVTDALSPQIVDPVMATRSADEKPLSPRSPITNEEPFNFQRSEHTKTPVQSNSAMIGESDLELPIKTDMPNFDKGEKVNDATPLDANTPLVANFPPTDPDLDEDDDMDDIKSRVSDITEDRTQRQIDDDLAERRKILLAYVQKSSGGSSNMSLSASTQRQLETIENMIPTNATASSSRGSALPRLGSSEDLESHDGSGSSKLSVAERARLAADKPNMHRSSTPAFAMKRRDDSSVSSSNNGRSSSSVGGSSRGEKTLGRSGSFFSKVGRAVENALDNSVLGVKTLVSDDDDDDDASEGEAMSDVRSEASTTLQERIAKQRLKQVEFLKNRGIIDDESSLRGGAGGSSVGASPGQRQATPRRGVGHQAHQTVTHLNLYDSAHQYQCRGSPSALFALPIRISAKSGSSNVIDPALLGSSDGTCRITSCHTDLIWMEDCLLATARWTVAVGNMSESEVLHVVVSLDLMMEMKDMATGGIEGVVGWIGILCSSGGRAEVG</sequence>
<name>B5YND1_THAPS</name>
<feature type="compositionally biased region" description="Polar residues" evidence="2">
    <location>
        <begin position="925"/>
        <end position="935"/>
    </location>
</feature>
<feature type="coiled-coil region" evidence="1">
    <location>
        <begin position="453"/>
        <end position="604"/>
    </location>
</feature>
<feature type="region of interest" description="Disordered" evidence="2">
    <location>
        <begin position="774"/>
        <end position="812"/>
    </location>
</feature>
<dbReference type="AlphaFoldDB" id="B5YND1"/>
<dbReference type="GeneID" id="7447108"/>
<evidence type="ECO:0000259" key="3">
    <source>
        <dbReference type="PROSITE" id="PS50003"/>
    </source>
</evidence>
<reference evidence="4 5" key="1">
    <citation type="journal article" date="2004" name="Science">
        <title>The genome of the diatom Thalassiosira pseudonana: ecology, evolution, and metabolism.</title>
        <authorList>
            <person name="Armbrust E.V."/>
            <person name="Berges J.A."/>
            <person name="Bowler C."/>
            <person name="Green B.R."/>
            <person name="Martinez D."/>
            <person name="Putnam N.H."/>
            <person name="Zhou S."/>
            <person name="Allen A.E."/>
            <person name="Apt K.E."/>
            <person name="Bechner M."/>
            <person name="Brzezinski M.A."/>
            <person name="Chaal B.K."/>
            <person name="Chiovitti A."/>
            <person name="Davis A.K."/>
            <person name="Demarest M.S."/>
            <person name="Detter J.C."/>
            <person name="Glavina T."/>
            <person name="Goodstein D."/>
            <person name="Hadi M.Z."/>
            <person name="Hellsten U."/>
            <person name="Hildebrand M."/>
            <person name="Jenkins B.D."/>
            <person name="Jurka J."/>
            <person name="Kapitonov V.V."/>
            <person name="Kroger N."/>
            <person name="Lau W.W."/>
            <person name="Lane T.W."/>
            <person name="Larimer F.W."/>
            <person name="Lippmeier J.C."/>
            <person name="Lucas S."/>
            <person name="Medina M."/>
            <person name="Montsant A."/>
            <person name="Obornik M."/>
            <person name="Parker M.S."/>
            <person name="Palenik B."/>
            <person name="Pazour G.J."/>
            <person name="Richardson P.M."/>
            <person name="Rynearson T.A."/>
            <person name="Saito M.A."/>
            <person name="Schwartz D.C."/>
            <person name="Thamatrakoln K."/>
            <person name="Valentin K."/>
            <person name="Vardi A."/>
            <person name="Wilkerson F.P."/>
            <person name="Rokhsar D.S."/>
        </authorList>
    </citation>
    <scope>NUCLEOTIDE SEQUENCE [LARGE SCALE GENOMIC DNA]</scope>
    <source>
        <strain evidence="4 5">CCMP1335</strain>
    </source>
</reference>
<feature type="domain" description="PH" evidence="3">
    <location>
        <begin position="59"/>
        <end position="276"/>
    </location>
</feature>